<keyword evidence="5" id="KW-1185">Reference proteome</keyword>
<reference evidence="4 5" key="1">
    <citation type="submission" date="2024-02" db="EMBL/GenBank/DDBJ databases">
        <title>Deinococcus caeni NBRC 101312.</title>
        <authorList>
            <person name="Ichikawa N."/>
            <person name="Katano-Makiyama Y."/>
            <person name="Hidaka K."/>
        </authorList>
    </citation>
    <scope>NUCLEOTIDE SEQUENCE [LARGE SCALE GENOMIC DNA]</scope>
    <source>
        <strain evidence="4 5">NBRC 101312</strain>
    </source>
</reference>
<dbReference type="CDD" id="cd04301">
    <property type="entry name" value="NAT_SF"/>
    <property type="match status" value="1"/>
</dbReference>
<evidence type="ECO:0000256" key="1">
    <source>
        <dbReference type="ARBA" id="ARBA00022679"/>
    </source>
</evidence>
<dbReference type="InterPro" id="IPR000182">
    <property type="entry name" value="GNAT_dom"/>
</dbReference>
<organism evidence="4 5">
    <name type="scientific">Deinococcus caeni</name>
    <dbReference type="NCBI Taxonomy" id="569127"/>
    <lineage>
        <taxon>Bacteria</taxon>
        <taxon>Thermotogati</taxon>
        <taxon>Deinococcota</taxon>
        <taxon>Deinococci</taxon>
        <taxon>Deinococcales</taxon>
        <taxon>Deinococcaceae</taxon>
        <taxon>Deinococcus</taxon>
    </lineage>
</organism>
<accession>A0ABP9U9N9</accession>
<dbReference type="InterPro" id="IPR016181">
    <property type="entry name" value="Acyl_CoA_acyltransferase"/>
</dbReference>
<feature type="domain" description="N-acetyltransferase" evidence="3">
    <location>
        <begin position="1"/>
        <end position="68"/>
    </location>
</feature>
<keyword evidence="2" id="KW-0012">Acyltransferase</keyword>
<dbReference type="SUPFAM" id="SSF55729">
    <property type="entry name" value="Acyl-CoA N-acyltransferases (Nat)"/>
    <property type="match status" value="1"/>
</dbReference>
<dbReference type="EMBL" id="BAABQU010000009">
    <property type="protein sequence ID" value="GAA5439513.1"/>
    <property type="molecule type" value="Genomic_DNA"/>
</dbReference>
<name>A0ABP9U9N9_9DEIO</name>
<dbReference type="PANTHER" id="PTHR43877">
    <property type="entry name" value="AMINOALKYLPHOSPHONATE N-ACETYLTRANSFERASE-RELATED-RELATED"/>
    <property type="match status" value="1"/>
</dbReference>
<keyword evidence="1" id="KW-0808">Transferase</keyword>
<dbReference type="InterPro" id="IPR050832">
    <property type="entry name" value="Bact_Acetyltransf"/>
</dbReference>
<dbReference type="Proteomes" id="UP001423409">
    <property type="component" value="Unassembled WGS sequence"/>
</dbReference>
<gene>
    <name evidence="4" type="ORF">Dcae01_01016</name>
</gene>
<proteinExistence type="predicted"/>
<evidence type="ECO:0000313" key="4">
    <source>
        <dbReference type="EMBL" id="GAA5439513.1"/>
    </source>
</evidence>
<comment type="caution">
    <text evidence="4">The sequence shown here is derived from an EMBL/GenBank/DDBJ whole genome shotgun (WGS) entry which is preliminary data.</text>
</comment>
<evidence type="ECO:0000259" key="3">
    <source>
        <dbReference type="PROSITE" id="PS51186"/>
    </source>
</evidence>
<protein>
    <recommendedName>
        <fullName evidence="3">N-acetyltransferase domain-containing protein</fullName>
    </recommendedName>
</protein>
<evidence type="ECO:0000313" key="5">
    <source>
        <dbReference type="Proteomes" id="UP001423409"/>
    </source>
</evidence>
<dbReference type="Gene3D" id="3.40.630.30">
    <property type="match status" value="1"/>
</dbReference>
<evidence type="ECO:0000256" key="2">
    <source>
        <dbReference type="ARBA" id="ARBA00023315"/>
    </source>
</evidence>
<dbReference type="PROSITE" id="PS51186">
    <property type="entry name" value="GNAT"/>
    <property type="match status" value="1"/>
</dbReference>
<sequence>MNVWTHPDHRRTGHARTLVTACLDALRARGVTRVSLGSSDMARPLYAGLGFVASPHEMTLTLRAAQAE</sequence>
<dbReference type="Pfam" id="PF13673">
    <property type="entry name" value="Acetyltransf_10"/>
    <property type="match status" value="1"/>
</dbReference>